<dbReference type="GO" id="GO:0009253">
    <property type="term" value="P:peptidoglycan catabolic process"/>
    <property type="evidence" value="ECO:0007669"/>
    <property type="project" value="InterPro"/>
</dbReference>
<dbReference type="AlphaFoldDB" id="A0A383CSI0"/>
<feature type="non-terminal residue" evidence="3">
    <location>
        <position position="1"/>
    </location>
</feature>
<dbReference type="GO" id="GO:0008745">
    <property type="term" value="F:N-acetylmuramoyl-L-alanine amidase activity"/>
    <property type="evidence" value="ECO:0007669"/>
    <property type="project" value="InterPro"/>
</dbReference>
<dbReference type="SUPFAM" id="SSF53187">
    <property type="entry name" value="Zn-dependent exopeptidases"/>
    <property type="match status" value="1"/>
</dbReference>
<reference evidence="3" key="1">
    <citation type="submission" date="2018-05" db="EMBL/GenBank/DDBJ databases">
        <authorList>
            <person name="Lanie J.A."/>
            <person name="Ng W.-L."/>
            <person name="Kazmierczak K.M."/>
            <person name="Andrzejewski T.M."/>
            <person name="Davidsen T.M."/>
            <person name="Wayne K.J."/>
            <person name="Tettelin H."/>
            <person name="Glass J.I."/>
            <person name="Rusch D."/>
            <person name="Podicherti R."/>
            <person name="Tsui H.-C.T."/>
            <person name="Winkler M.E."/>
        </authorList>
    </citation>
    <scope>NUCLEOTIDE SEQUENCE</scope>
</reference>
<dbReference type="CDD" id="cd02696">
    <property type="entry name" value="MurNAc-LAA"/>
    <property type="match status" value="1"/>
</dbReference>
<keyword evidence="1" id="KW-0378">Hydrolase</keyword>
<accession>A0A383CSI0</accession>
<organism evidence="3">
    <name type="scientific">marine metagenome</name>
    <dbReference type="NCBI Taxonomy" id="408172"/>
    <lineage>
        <taxon>unclassified sequences</taxon>
        <taxon>metagenomes</taxon>
        <taxon>ecological metagenomes</taxon>
    </lineage>
</organism>
<feature type="domain" description="MurNAc-LAA" evidence="2">
    <location>
        <begin position="34"/>
        <end position="192"/>
    </location>
</feature>
<evidence type="ECO:0000313" key="3">
    <source>
        <dbReference type="EMBL" id="SVE35307.1"/>
    </source>
</evidence>
<dbReference type="SMART" id="SM00646">
    <property type="entry name" value="Ami_3"/>
    <property type="match status" value="1"/>
</dbReference>
<dbReference type="PANTHER" id="PTHR30404">
    <property type="entry name" value="N-ACETYLMURAMOYL-L-ALANINE AMIDASE"/>
    <property type="match status" value="1"/>
</dbReference>
<dbReference type="InterPro" id="IPR050695">
    <property type="entry name" value="N-acetylmuramoyl_amidase_3"/>
</dbReference>
<dbReference type="Pfam" id="PF01520">
    <property type="entry name" value="Amidase_3"/>
    <property type="match status" value="1"/>
</dbReference>
<evidence type="ECO:0000256" key="1">
    <source>
        <dbReference type="ARBA" id="ARBA00022801"/>
    </source>
</evidence>
<name>A0A383CSI0_9ZZZZ</name>
<evidence type="ECO:0000259" key="2">
    <source>
        <dbReference type="SMART" id="SM00646"/>
    </source>
</evidence>
<dbReference type="EMBL" id="UINC01211420">
    <property type="protein sequence ID" value="SVE35307.1"/>
    <property type="molecule type" value="Genomic_DNA"/>
</dbReference>
<sequence>EVAQRLAAKIRLGVPAEVDLTRYGDSFAALGERKDLANDRKADLFISIHANASDTRRVRGIETYYLKNTDDRATLRLASLENGVDMILRDGDASADADLPYIISDLAQGHKEQESLRLARHVQSELVRHLRTRYSGVDSLGDKQGPFLVLDGTHMPSILVEIGFLTHEVEGARLGSPAYREAVAEGLYRGLRSYLAEDLGVRSHER</sequence>
<dbReference type="GO" id="GO:0030288">
    <property type="term" value="C:outer membrane-bounded periplasmic space"/>
    <property type="evidence" value="ECO:0007669"/>
    <property type="project" value="TreeGrafter"/>
</dbReference>
<dbReference type="InterPro" id="IPR002508">
    <property type="entry name" value="MurNAc-LAA_cat"/>
</dbReference>
<dbReference type="PANTHER" id="PTHR30404:SF0">
    <property type="entry name" value="N-ACETYLMURAMOYL-L-ALANINE AMIDASE AMIC"/>
    <property type="match status" value="1"/>
</dbReference>
<gene>
    <name evidence="3" type="ORF">METZ01_LOCUS488161</name>
</gene>
<proteinExistence type="predicted"/>
<dbReference type="Gene3D" id="3.40.630.40">
    <property type="entry name" value="Zn-dependent exopeptidases"/>
    <property type="match status" value="1"/>
</dbReference>
<protein>
    <recommendedName>
        <fullName evidence="2">MurNAc-LAA domain-containing protein</fullName>
    </recommendedName>
</protein>